<comment type="caution">
    <text evidence="2">The sequence shown here is derived from an EMBL/GenBank/DDBJ whole genome shotgun (WGS) entry which is preliminary data.</text>
</comment>
<evidence type="ECO:0000313" key="3">
    <source>
        <dbReference type="Proteomes" id="UP001515100"/>
    </source>
</evidence>
<feature type="transmembrane region" description="Helical" evidence="1">
    <location>
        <begin position="435"/>
        <end position="456"/>
    </location>
</feature>
<evidence type="ECO:0008006" key="4">
    <source>
        <dbReference type="Google" id="ProtNLM"/>
    </source>
</evidence>
<dbReference type="Proteomes" id="UP001515100">
    <property type="component" value="Unassembled WGS sequence"/>
</dbReference>
<name>A0A641AN95_9ACTN</name>
<dbReference type="RefSeq" id="WP_129182059.1">
    <property type="nucleotide sequence ID" value="NZ_JAGIOG010000001.1"/>
</dbReference>
<dbReference type="OrthoDB" id="4855126at2"/>
<sequence length="674" mass="73215">MSTADTARRRLWASATGVASGVLVHLLVLSDLSFDLFRTATTQGFASNFFDIQANAFLDGRISVPAGSLGIEGFVMGDRTYMYFPPFPALLRLPVLWATGRPGGNLTLLSMALASIVFVVMVVKLFWLVRDVLRGHGTPVGRGEAWLVGLYLAAVIGGTTFTFDVSLPWVYHEVYVWAVALAVGTLYWLVRACLETTPRNLTWLGAFALATIMTRSTGGIALCIAIALAVLWLRRCRPDVPVVLRRWMLACAATPLGVSIVYNMAKFGTPVLFPLQNQVWTEVNEQRRIALAANGGKLSGPQFFTSDADAYLNPAGIRFVDQFPWVTLPAEPARSLNGAVLDQTYRTGSITAFMPLLCLLSILAMVFLWRRRAASETWLLAIAVLGGVLVTSGVMSYGYIANRYTSEFVPALVIGGAVGTVALSRVLARIPPIGRVAVTGGCAVLVVFSLYAQWAVSFAMVATVSRGDDLYRYVSLQHRLTPAAQAARVLTTQSVVPSGGRTDDLMIRGNCDELYLHTGDVYDPWVTVEQRDLVLDLRPTEIVRRGSIELFTIHSPRDDHRVSLETDGRGQARLVLSDSEDELSSRGYWFTFIDGTRVTLGARTLTELGVVTVQSTPGGFAGAVPAYGWSQDWQGSPSWTELSPAIGDTTRTGVDVTRRDTPAPALCASIRAAM</sequence>
<keyword evidence="3" id="KW-1185">Reference proteome</keyword>
<evidence type="ECO:0000313" key="2">
    <source>
        <dbReference type="EMBL" id="KAA1378744.1"/>
    </source>
</evidence>
<keyword evidence="1" id="KW-1133">Transmembrane helix</keyword>
<keyword evidence="1" id="KW-0812">Transmembrane</keyword>
<feature type="transmembrane region" description="Helical" evidence="1">
    <location>
        <begin position="378"/>
        <end position="402"/>
    </location>
</feature>
<keyword evidence="1" id="KW-0472">Membrane</keyword>
<gene>
    <name evidence="2" type="ORF">ESP62_010450</name>
</gene>
<dbReference type="EMBL" id="SDPP02000002">
    <property type="protein sequence ID" value="KAA1378744.1"/>
    <property type="molecule type" value="Genomic_DNA"/>
</dbReference>
<feature type="transmembrane region" description="Helical" evidence="1">
    <location>
        <begin position="408"/>
        <end position="428"/>
    </location>
</feature>
<organism evidence="2 3">
    <name type="scientific">Aeromicrobium fastidiosum</name>
    <dbReference type="NCBI Taxonomy" id="52699"/>
    <lineage>
        <taxon>Bacteria</taxon>
        <taxon>Bacillati</taxon>
        <taxon>Actinomycetota</taxon>
        <taxon>Actinomycetes</taxon>
        <taxon>Propionibacteriales</taxon>
        <taxon>Nocardioidaceae</taxon>
        <taxon>Aeromicrobium</taxon>
    </lineage>
</organism>
<feature type="transmembrane region" description="Helical" evidence="1">
    <location>
        <begin position="350"/>
        <end position="369"/>
    </location>
</feature>
<protein>
    <recommendedName>
        <fullName evidence="4">Glycosyltransferase RgtA/B/C/D-like domain-containing protein</fullName>
    </recommendedName>
</protein>
<dbReference type="AlphaFoldDB" id="A0A641AN95"/>
<reference evidence="2" key="1">
    <citation type="submission" date="2019-09" db="EMBL/GenBank/DDBJ databases">
        <authorList>
            <person name="Li J."/>
        </authorList>
    </citation>
    <scope>NUCLEOTIDE SEQUENCE [LARGE SCALE GENOMIC DNA]</scope>
    <source>
        <strain evidence="2">NRBC 14897</strain>
    </source>
</reference>
<feature type="transmembrane region" description="Helical" evidence="1">
    <location>
        <begin position="244"/>
        <end position="265"/>
    </location>
</feature>
<accession>A0A641AN95</accession>
<proteinExistence type="predicted"/>
<feature type="transmembrane region" description="Helical" evidence="1">
    <location>
        <begin position="174"/>
        <end position="190"/>
    </location>
</feature>
<feature type="transmembrane region" description="Helical" evidence="1">
    <location>
        <begin position="148"/>
        <end position="167"/>
    </location>
</feature>
<feature type="transmembrane region" description="Helical" evidence="1">
    <location>
        <begin position="106"/>
        <end position="128"/>
    </location>
</feature>
<feature type="transmembrane region" description="Helical" evidence="1">
    <location>
        <begin position="202"/>
        <end position="232"/>
    </location>
</feature>
<evidence type="ECO:0000256" key="1">
    <source>
        <dbReference type="SAM" id="Phobius"/>
    </source>
</evidence>